<dbReference type="RefSeq" id="WP_136877952.1">
    <property type="nucleotide sequence ID" value="NZ_SWBO01000010.1"/>
</dbReference>
<evidence type="ECO:0000256" key="1">
    <source>
        <dbReference type="SAM" id="SignalP"/>
    </source>
</evidence>
<feature type="signal peptide" evidence="1">
    <location>
        <begin position="1"/>
        <end position="17"/>
    </location>
</feature>
<keyword evidence="3" id="KW-1185">Reference proteome</keyword>
<name>A0A4U1C269_9SPHI</name>
<evidence type="ECO:0000313" key="3">
    <source>
        <dbReference type="Proteomes" id="UP000310477"/>
    </source>
</evidence>
<sequence length="187" mass="21365">MKKYTLLLITLITIAFSACKNVATISESEASDVIVTYLKGNPEYKTDKFEFGEITFNSRKEMGELEKYKTLANEGFITLTLQESKKKFLSKDSSFVYFVKLTDKASDLVFKQDNDKATVKVVNYELASEKPVNFSRVNDNNAKVTVSLKKVNTVFAPFQNNSKDNSDFITKTYRLKLDKEEGWKVNK</sequence>
<reference evidence="2 3" key="1">
    <citation type="submission" date="2019-04" db="EMBL/GenBank/DDBJ databases">
        <title>Pedobacter sp. AR-2-6 sp. nov., isolated from Arctic soil.</title>
        <authorList>
            <person name="Dahal R.H."/>
            <person name="Kim D.-U."/>
        </authorList>
    </citation>
    <scope>NUCLEOTIDE SEQUENCE [LARGE SCALE GENOMIC DNA]</scope>
    <source>
        <strain evidence="2 3">AR-2-6</strain>
    </source>
</reference>
<dbReference type="OrthoDB" id="1148341at2"/>
<proteinExistence type="predicted"/>
<dbReference type="EMBL" id="SWBO01000010">
    <property type="protein sequence ID" value="TKB98028.1"/>
    <property type="molecule type" value="Genomic_DNA"/>
</dbReference>
<dbReference type="Proteomes" id="UP000310477">
    <property type="component" value="Unassembled WGS sequence"/>
</dbReference>
<dbReference type="PROSITE" id="PS51257">
    <property type="entry name" value="PROKAR_LIPOPROTEIN"/>
    <property type="match status" value="1"/>
</dbReference>
<gene>
    <name evidence="2" type="ORF">FA045_15300</name>
</gene>
<evidence type="ECO:0000313" key="2">
    <source>
        <dbReference type="EMBL" id="TKB98028.1"/>
    </source>
</evidence>
<protein>
    <recommendedName>
        <fullName evidence="4">Lipoprotein</fullName>
    </recommendedName>
</protein>
<feature type="chain" id="PRO_5020794871" description="Lipoprotein" evidence="1">
    <location>
        <begin position="18"/>
        <end position="187"/>
    </location>
</feature>
<accession>A0A4U1C269</accession>
<dbReference type="AlphaFoldDB" id="A0A4U1C269"/>
<comment type="caution">
    <text evidence="2">The sequence shown here is derived from an EMBL/GenBank/DDBJ whole genome shotgun (WGS) entry which is preliminary data.</text>
</comment>
<organism evidence="2 3">
    <name type="scientific">Pedobacter cryotolerans</name>
    <dbReference type="NCBI Taxonomy" id="2571270"/>
    <lineage>
        <taxon>Bacteria</taxon>
        <taxon>Pseudomonadati</taxon>
        <taxon>Bacteroidota</taxon>
        <taxon>Sphingobacteriia</taxon>
        <taxon>Sphingobacteriales</taxon>
        <taxon>Sphingobacteriaceae</taxon>
        <taxon>Pedobacter</taxon>
    </lineage>
</organism>
<keyword evidence="1" id="KW-0732">Signal</keyword>
<evidence type="ECO:0008006" key="4">
    <source>
        <dbReference type="Google" id="ProtNLM"/>
    </source>
</evidence>